<protein>
    <recommendedName>
        <fullName evidence="2">DUF4062 domain-containing protein</fullName>
    </recommendedName>
</protein>
<dbReference type="KEGG" id="ffa:FFWV33_14925"/>
<organism evidence="3 4">
    <name type="scientific">Flavobacterium faecale</name>
    <dbReference type="NCBI Taxonomy" id="1355330"/>
    <lineage>
        <taxon>Bacteria</taxon>
        <taxon>Pseudomonadati</taxon>
        <taxon>Bacteroidota</taxon>
        <taxon>Flavobacteriia</taxon>
        <taxon>Flavobacteriales</taxon>
        <taxon>Flavobacteriaceae</taxon>
        <taxon>Flavobacterium</taxon>
    </lineage>
</organism>
<dbReference type="AlphaFoldDB" id="A0A2S1LGR8"/>
<dbReference type="OrthoDB" id="9810187at2"/>
<dbReference type="Proteomes" id="UP000244527">
    <property type="component" value="Chromosome"/>
</dbReference>
<dbReference type="RefSeq" id="WP_108741643.1">
    <property type="nucleotide sequence ID" value="NZ_CP020918.1"/>
</dbReference>
<keyword evidence="4" id="KW-1185">Reference proteome</keyword>
<evidence type="ECO:0000313" key="3">
    <source>
        <dbReference type="EMBL" id="AWG22726.1"/>
    </source>
</evidence>
<dbReference type="Pfam" id="PF13271">
    <property type="entry name" value="DUF4062"/>
    <property type="match status" value="1"/>
</dbReference>
<sequence>MSDIKKYSVFVSSTYQDLIEERKEVIQALLELDCIPIGMELFPATDDDQWTLIKELINECDYYILIIGGRYGSLNKEGISFTQMEYEYAIEIGVPVISFLHKTPGEIKSSKTDRDSEKEQKLENFRKISSEKLIKYWNSPEELGSIVSRSLIKLIKTKPRIGWVKSDRVSSDEANLEILELKQKIQELENEIKKSEENINKDLLQDDDIFIVKYGYKIKKYDSWDQKTIEVEWNTLFAKTCAILIDEAKEEDFRLRIDSYIKYLTKIEGFEYELVNLFSDNFLSILIQLKALNLVEKSDKKRSLKDNSTYWKLTKKGDNLITKLRAIKRENEFIDAE</sequence>
<evidence type="ECO:0000313" key="4">
    <source>
        <dbReference type="Proteomes" id="UP000244527"/>
    </source>
</evidence>
<evidence type="ECO:0000256" key="1">
    <source>
        <dbReference type="SAM" id="Coils"/>
    </source>
</evidence>
<gene>
    <name evidence="3" type="ORF">FFWV33_14925</name>
</gene>
<dbReference type="EMBL" id="CP020918">
    <property type="protein sequence ID" value="AWG22726.1"/>
    <property type="molecule type" value="Genomic_DNA"/>
</dbReference>
<keyword evidence="1" id="KW-0175">Coiled coil</keyword>
<accession>A0A2S1LGR8</accession>
<name>A0A2S1LGR8_9FLAO</name>
<dbReference type="InterPro" id="IPR025139">
    <property type="entry name" value="DUF4062"/>
</dbReference>
<evidence type="ECO:0000259" key="2">
    <source>
        <dbReference type="Pfam" id="PF13271"/>
    </source>
</evidence>
<proteinExistence type="predicted"/>
<reference evidence="3 4" key="1">
    <citation type="submission" date="2017-04" db="EMBL/GenBank/DDBJ databases">
        <title>Compelte genome sequence of WV33.</title>
        <authorList>
            <person name="Lee P.C."/>
        </authorList>
    </citation>
    <scope>NUCLEOTIDE SEQUENCE [LARGE SCALE GENOMIC DNA]</scope>
    <source>
        <strain evidence="3 4">WV33</strain>
    </source>
</reference>
<feature type="domain" description="DUF4062" evidence="2">
    <location>
        <begin position="9"/>
        <end position="89"/>
    </location>
</feature>
<feature type="coiled-coil region" evidence="1">
    <location>
        <begin position="171"/>
        <end position="205"/>
    </location>
</feature>